<evidence type="ECO:0000256" key="2">
    <source>
        <dbReference type="ARBA" id="ARBA00023287"/>
    </source>
</evidence>
<protein>
    <submittedName>
        <fullName evidence="4">Competence type IV pilus minor pilin ComGD</fullName>
    </submittedName>
</protein>
<dbReference type="InterPro" id="IPR012902">
    <property type="entry name" value="N_methyl_site"/>
</dbReference>
<evidence type="ECO:0000313" key="5">
    <source>
        <dbReference type="Proteomes" id="UP001597502"/>
    </source>
</evidence>
<feature type="transmembrane region" description="Helical" evidence="3">
    <location>
        <begin position="12"/>
        <end position="34"/>
    </location>
</feature>
<dbReference type="SUPFAM" id="SSF54523">
    <property type="entry name" value="Pili subunits"/>
    <property type="match status" value="1"/>
</dbReference>
<sequence>MPHKNGFTLVEMLLVLSIWSVLILLTVPVQLSLLEKKTEKQFFETLEMDLLYTQSLSYNSKAGYWLTFPNDGHYQIKKGFFTILERSVPEGWEIDKRTLPKISFNHKGTIISPGTFSIQTASSTYNIVCPLGKGRCYIDKQ</sequence>
<evidence type="ECO:0000256" key="1">
    <source>
        <dbReference type="ARBA" id="ARBA00004241"/>
    </source>
</evidence>
<dbReference type="Proteomes" id="UP001597502">
    <property type="component" value="Unassembled WGS sequence"/>
</dbReference>
<reference evidence="5" key="1">
    <citation type="journal article" date="2019" name="Int. J. Syst. Evol. Microbiol.">
        <title>The Global Catalogue of Microorganisms (GCM) 10K type strain sequencing project: providing services to taxonomists for standard genome sequencing and annotation.</title>
        <authorList>
            <consortium name="The Broad Institute Genomics Platform"/>
            <consortium name="The Broad Institute Genome Sequencing Center for Infectious Disease"/>
            <person name="Wu L."/>
            <person name="Ma J."/>
        </authorList>
    </citation>
    <scope>NUCLEOTIDE SEQUENCE [LARGE SCALE GENOMIC DNA]</scope>
    <source>
        <strain evidence="5">TISTR 1535</strain>
    </source>
</reference>
<organism evidence="4 5">
    <name type="scientific">Lentibacillus juripiscarius</name>
    <dbReference type="NCBI Taxonomy" id="257446"/>
    <lineage>
        <taxon>Bacteria</taxon>
        <taxon>Bacillati</taxon>
        <taxon>Bacillota</taxon>
        <taxon>Bacilli</taxon>
        <taxon>Bacillales</taxon>
        <taxon>Bacillaceae</taxon>
        <taxon>Lentibacillus</taxon>
    </lineage>
</organism>
<keyword evidence="5" id="KW-1185">Reference proteome</keyword>
<name>A0ABW5V0A0_9BACI</name>
<comment type="caution">
    <text evidence="4">The sequence shown here is derived from an EMBL/GenBank/DDBJ whole genome shotgun (WGS) entry which is preliminary data.</text>
</comment>
<dbReference type="PIRSF" id="PIRSF021292">
    <property type="entry name" value="Competence_ComGD"/>
    <property type="match status" value="1"/>
</dbReference>
<keyword evidence="2" id="KW-0178">Competence</keyword>
<accession>A0ABW5V0A0</accession>
<dbReference type="EMBL" id="JBHUNA010000001">
    <property type="protein sequence ID" value="MFD2759407.1"/>
    <property type="molecule type" value="Genomic_DNA"/>
</dbReference>
<evidence type="ECO:0000256" key="3">
    <source>
        <dbReference type="SAM" id="Phobius"/>
    </source>
</evidence>
<evidence type="ECO:0000313" key="4">
    <source>
        <dbReference type="EMBL" id="MFD2759407.1"/>
    </source>
</evidence>
<dbReference type="NCBIfam" id="TIGR02532">
    <property type="entry name" value="IV_pilin_GFxxxE"/>
    <property type="match status" value="1"/>
</dbReference>
<keyword evidence="3" id="KW-0472">Membrane</keyword>
<comment type="subcellular location">
    <subcellularLocation>
        <location evidence="1">Cell surface</location>
    </subcellularLocation>
</comment>
<keyword evidence="3" id="KW-1133">Transmembrane helix</keyword>
<proteinExistence type="predicted"/>
<keyword evidence="3" id="KW-0812">Transmembrane</keyword>
<gene>
    <name evidence="4" type="primary">comGD</name>
    <name evidence="4" type="ORF">ACFSUO_00170</name>
</gene>
<dbReference type="Pfam" id="PF07963">
    <property type="entry name" value="N_methyl"/>
    <property type="match status" value="1"/>
</dbReference>
<dbReference type="InterPro" id="IPR045584">
    <property type="entry name" value="Pilin-like"/>
</dbReference>
<dbReference type="NCBIfam" id="NF040982">
    <property type="entry name" value="ComGD"/>
    <property type="match status" value="1"/>
</dbReference>
<dbReference type="InterPro" id="IPR016785">
    <property type="entry name" value="ComGD"/>
</dbReference>